<dbReference type="EMBL" id="QJTE01000002">
    <property type="protein sequence ID" value="PYE84720.1"/>
    <property type="molecule type" value="Genomic_DNA"/>
</dbReference>
<protein>
    <recommendedName>
        <fullName evidence="3">Glycosyl transferase</fullName>
    </recommendedName>
</protein>
<evidence type="ECO:0000313" key="1">
    <source>
        <dbReference type="EMBL" id="PYE84720.1"/>
    </source>
</evidence>
<dbReference type="RefSeq" id="WP_181418585.1">
    <property type="nucleotide sequence ID" value="NZ_QJTE01000002.1"/>
</dbReference>
<evidence type="ECO:0000313" key="2">
    <source>
        <dbReference type="Proteomes" id="UP000248311"/>
    </source>
</evidence>
<accession>A0A318SSB7</accession>
<reference evidence="1 2" key="1">
    <citation type="submission" date="2018-06" db="EMBL/GenBank/DDBJ databases">
        <title>Genomic Encyclopedia of Type Strains, Phase III (KMG-III): the genomes of soil and plant-associated and newly described type strains.</title>
        <authorList>
            <person name="Whitman W."/>
        </authorList>
    </citation>
    <scope>NUCLEOTIDE SEQUENCE [LARGE SCALE GENOMIC DNA]</scope>
    <source>
        <strain evidence="1 2">CECT 9025</strain>
    </source>
</reference>
<organism evidence="1 2">
    <name type="scientific">Pseudoroseicyclus aestuarii</name>
    <dbReference type="NCBI Taxonomy" id="1795041"/>
    <lineage>
        <taxon>Bacteria</taxon>
        <taxon>Pseudomonadati</taxon>
        <taxon>Pseudomonadota</taxon>
        <taxon>Alphaproteobacteria</taxon>
        <taxon>Rhodobacterales</taxon>
        <taxon>Paracoccaceae</taxon>
        <taxon>Pseudoroseicyclus</taxon>
    </lineage>
</organism>
<name>A0A318SSB7_9RHOB</name>
<evidence type="ECO:0008006" key="3">
    <source>
        <dbReference type="Google" id="ProtNLM"/>
    </source>
</evidence>
<dbReference type="AlphaFoldDB" id="A0A318SSB7"/>
<dbReference type="Proteomes" id="UP000248311">
    <property type="component" value="Unassembled WGS sequence"/>
</dbReference>
<proteinExistence type="predicted"/>
<keyword evidence="2" id="KW-1185">Reference proteome</keyword>
<sequence>MSDRPLTRRLIRLGFRLRGMARAHDEAAWPHLRLARDAAGGGEILWRGRRAGGLSPFADFAEEAGESLVIFGSGPSLRGQAVERVAAREAMVLNGALSLVPRLGGALAAVIEDERFVWRHHAMIAQHLPRDSWALLSPGALRALLTLDPAWAEDRRILLLDDLRKPLGGARRGLDDPALAPHLLRQGQAALSRDPARGVIISGTVATSALQCALATSARRIGLAGIDLSDAPRFYETGGAAFSGVAQAQGRILPLFALARDEAAKRGIALTCHSPVSALLDIGIPFDDRLAA</sequence>
<comment type="caution">
    <text evidence="1">The sequence shown here is derived from an EMBL/GenBank/DDBJ whole genome shotgun (WGS) entry which is preliminary data.</text>
</comment>
<gene>
    <name evidence="1" type="ORF">DFP88_102523</name>
</gene>